<protein>
    <recommendedName>
        <fullName evidence="3">BTB domain-containing protein</fullName>
    </recommendedName>
</protein>
<evidence type="ECO:0008006" key="3">
    <source>
        <dbReference type="Google" id="ProtNLM"/>
    </source>
</evidence>
<accession>A0ABR0JSN4</accession>
<keyword evidence="2" id="KW-1185">Reference proteome</keyword>
<evidence type="ECO:0000313" key="1">
    <source>
        <dbReference type="EMBL" id="KAK5069003.1"/>
    </source>
</evidence>
<sequence>MTNEDESKVYTSQMVTLELDQTSKSRVYIHKALLISRAYLAEYFNKWASNTHQETILPITGWSMPVGSQVAHWLYTGKLSFNVNVHEDNIGDYDGLLNIFKKLAELYLGADRYKIDDLAAHTLDKLDAIFRSRGLSWWEAMGLLGETPLDGTGKLENLLIGVVADTIVRKGWEAYTADDPSFVPWLKKSAMSPPFVVDLMRRIANSKVSREAEAA</sequence>
<name>A0ABR0JSN4_9EURO</name>
<proteinExistence type="predicted"/>
<dbReference type="Proteomes" id="UP001345691">
    <property type="component" value="Unassembled WGS sequence"/>
</dbReference>
<reference evidence="1 2" key="1">
    <citation type="submission" date="2023-08" db="EMBL/GenBank/DDBJ databases">
        <title>Black Yeasts Isolated from many extreme environments.</title>
        <authorList>
            <person name="Coleine C."/>
            <person name="Stajich J.E."/>
            <person name="Selbmann L."/>
        </authorList>
    </citation>
    <scope>NUCLEOTIDE SEQUENCE [LARGE SCALE GENOMIC DNA]</scope>
    <source>
        <strain evidence="1 2">CCFEE 6328</strain>
    </source>
</reference>
<evidence type="ECO:0000313" key="2">
    <source>
        <dbReference type="Proteomes" id="UP001345691"/>
    </source>
</evidence>
<comment type="caution">
    <text evidence="1">The sequence shown here is derived from an EMBL/GenBank/DDBJ whole genome shotgun (WGS) entry which is preliminary data.</text>
</comment>
<dbReference type="CDD" id="cd18186">
    <property type="entry name" value="BTB_POZ_ZBTB_KLHL-like"/>
    <property type="match status" value="1"/>
</dbReference>
<dbReference type="Gene3D" id="3.30.710.10">
    <property type="entry name" value="Potassium Channel Kv1.1, Chain A"/>
    <property type="match status" value="1"/>
</dbReference>
<dbReference type="EMBL" id="JAVRRF010000001">
    <property type="protein sequence ID" value="KAK5069003.1"/>
    <property type="molecule type" value="Genomic_DNA"/>
</dbReference>
<organism evidence="1 2">
    <name type="scientific">Exophiala sideris</name>
    <dbReference type="NCBI Taxonomy" id="1016849"/>
    <lineage>
        <taxon>Eukaryota</taxon>
        <taxon>Fungi</taxon>
        <taxon>Dikarya</taxon>
        <taxon>Ascomycota</taxon>
        <taxon>Pezizomycotina</taxon>
        <taxon>Eurotiomycetes</taxon>
        <taxon>Chaetothyriomycetidae</taxon>
        <taxon>Chaetothyriales</taxon>
        <taxon>Herpotrichiellaceae</taxon>
        <taxon>Exophiala</taxon>
    </lineage>
</organism>
<dbReference type="InterPro" id="IPR011333">
    <property type="entry name" value="SKP1/BTB/POZ_sf"/>
</dbReference>
<dbReference type="SUPFAM" id="SSF54695">
    <property type="entry name" value="POZ domain"/>
    <property type="match status" value="1"/>
</dbReference>
<gene>
    <name evidence="1" type="ORF">LTR69_001126</name>
</gene>